<gene>
    <name evidence="6" type="ORF">CP960_06260</name>
</gene>
<dbReference type="PROSITE" id="PS50110">
    <property type="entry name" value="RESPONSE_REGULATORY"/>
    <property type="match status" value="1"/>
</dbReference>
<dbReference type="CDD" id="cd00156">
    <property type="entry name" value="REC"/>
    <property type="match status" value="1"/>
</dbReference>
<dbReference type="SMART" id="SM00448">
    <property type="entry name" value="REC"/>
    <property type="match status" value="1"/>
</dbReference>
<evidence type="ECO:0000313" key="6">
    <source>
        <dbReference type="EMBL" id="PKI81160.1"/>
    </source>
</evidence>
<dbReference type="SUPFAM" id="SSF46894">
    <property type="entry name" value="C-terminal effector domain of the bipartite response regulators"/>
    <property type="match status" value="1"/>
</dbReference>
<feature type="domain" description="Response regulatory" evidence="4">
    <location>
        <begin position="20"/>
        <end position="134"/>
    </location>
</feature>
<keyword evidence="1 3" id="KW-0238">DNA-binding</keyword>
<dbReference type="InterPro" id="IPR011006">
    <property type="entry name" value="CheY-like_superfamily"/>
</dbReference>
<dbReference type="SMART" id="SM00862">
    <property type="entry name" value="Trans_reg_C"/>
    <property type="match status" value="1"/>
</dbReference>
<evidence type="ECO:0000259" key="4">
    <source>
        <dbReference type="PROSITE" id="PS50110"/>
    </source>
</evidence>
<dbReference type="Gene3D" id="1.10.10.10">
    <property type="entry name" value="Winged helix-like DNA-binding domain superfamily/Winged helix DNA-binding domain"/>
    <property type="match status" value="1"/>
</dbReference>
<dbReference type="InterPro" id="IPR001789">
    <property type="entry name" value="Sig_transdc_resp-reg_receiver"/>
</dbReference>
<dbReference type="InterPro" id="IPR016032">
    <property type="entry name" value="Sig_transdc_resp-reg_C-effctor"/>
</dbReference>
<evidence type="ECO:0000256" key="3">
    <source>
        <dbReference type="PROSITE-ProRule" id="PRU01091"/>
    </source>
</evidence>
<dbReference type="InterPro" id="IPR052048">
    <property type="entry name" value="ST_Response_Regulator"/>
</dbReference>
<keyword evidence="2" id="KW-0597">Phosphoprotein</keyword>
<evidence type="ECO:0000259" key="5">
    <source>
        <dbReference type="PROSITE" id="PS51755"/>
    </source>
</evidence>
<accession>A0A2N1J3M3</accession>
<dbReference type="PANTHER" id="PTHR43228">
    <property type="entry name" value="TWO-COMPONENT RESPONSE REGULATOR"/>
    <property type="match status" value="1"/>
</dbReference>
<dbReference type="PANTHER" id="PTHR43228:SF1">
    <property type="entry name" value="TWO-COMPONENT RESPONSE REGULATOR ARR22"/>
    <property type="match status" value="1"/>
</dbReference>
<feature type="domain" description="OmpR/PhoB-type" evidence="5">
    <location>
        <begin position="140"/>
        <end position="237"/>
    </location>
</feature>
<feature type="modified residue" description="4-aspartylphosphate" evidence="2">
    <location>
        <position position="69"/>
    </location>
</feature>
<comment type="caution">
    <text evidence="6">The sequence shown here is derived from an EMBL/GenBank/DDBJ whole genome shotgun (WGS) entry which is preliminary data.</text>
</comment>
<dbReference type="OrthoDB" id="5338800at2"/>
<dbReference type="EMBL" id="NXIF01000023">
    <property type="protein sequence ID" value="PKI81160.1"/>
    <property type="molecule type" value="Genomic_DNA"/>
</dbReference>
<dbReference type="InterPro" id="IPR001867">
    <property type="entry name" value="OmpR/PhoB-type_DNA-bd"/>
</dbReference>
<dbReference type="Pfam" id="PF00486">
    <property type="entry name" value="Trans_reg_C"/>
    <property type="match status" value="1"/>
</dbReference>
<organism evidence="6 7">
    <name type="scientific">Malaciobacter halophilus</name>
    <dbReference type="NCBI Taxonomy" id="197482"/>
    <lineage>
        <taxon>Bacteria</taxon>
        <taxon>Pseudomonadati</taxon>
        <taxon>Campylobacterota</taxon>
        <taxon>Epsilonproteobacteria</taxon>
        <taxon>Campylobacterales</taxon>
        <taxon>Arcobacteraceae</taxon>
        <taxon>Malaciobacter</taxon>
    </lineage>
</organism>
<dbReference type="AlphaFoldDB" id="A0A2N1J3M3"/>
<name>A0A2N1J3M3_9BACT</name>
<proteinExistence type="predicted"/>
<dbReference type="PROSITE" id="PS51755">
    <property type="entry name" value="OMPR_PHOB"/>
    <property type="match status" value="1"/>
</dbReference>
<evidence type="ECO:0000313" key="7">
    <source>
        <dbReference type="Proteomes" id="UP000233248"/>
    </source>
</evidence>
<feature type="DNA-binding region" description="OmpR/PhoB-type" evidence="3">
    <location>
        <begin position="140"/>
        <end position="237"/>
    </location>
</feature>
<dbReference type="Gene3D" id="3.40.50.2300">
    <property type="match status" value="1"/>
</dbReference>
<keyword evidence="7" id="KW-1185">Reference proteome</keyword>
<dbReference type="InterPro" id="IPR036388">
    <property type="entry name" value="WH-like_DNA-bd_sf"/>
</dbReference>
<dbReference type="RefSeq" id="WP_101184557.1">
    <property type="nucleotide sequence ID" value="NZ_CP031218.1"/>
</dbReference>
<protein>
    <submittedName>
        <fullName evidence="6">DNA-binding response regulator</fullName>
    </submittedName>
</protein>
<evidence type="ECO:0000256" key="1">
    <source>
        <dbReference type="ARBA" id="ARBA00023125"/>
    </source>
</evidence>
<evidence type="ECO:0000256" key="2">
    <source>
        <dbReference type="PROSITE-ProRule" id="PRU00169"/>
    </source>
</evidence>
<dbReference type="GO" id="GO:0003677">
    <property type="term" value="F:DNA binding"/>
    <property type="evidence" value="ECO:0007669"/>
    <property type="project" value="UniProtKB-UniRule"/>
</dbReference>
<reference evidence="6 7" key="1">
    <citation type="submission" date="2017-09" db="EMBL/GenBank/DDBJ databases">
        <title>Genomics of the genus Arcobacter.</title>
        <authorList>
            <person name="Perez-Cataluna A."/>
            <person name="Figueras M.J."/>
            <person name="Salas-Masso N."/>
        </authorList>
    </citation>
    <scope>NUCLEOTIDE SEQUENCE [LARGE SCALE GENOMIC DNA]</scope>
    <source>
        <strain evidence="6 7">DSM 18005</strain>
    </source>
</reference>
<dbReference type="SUPFAM" id="SSF52172">
    <property type="entry name" value="CheY-like"/>
    <property type="match status" value="1"/>
</dbReference>
<dbReference type="GO" id="GO:0000160">
    <property type="term" value="P:phosphorelay signal transduction system"/>
    <property type="evidence" value="ECO:0007669"/>
    <property type="project" value="InterPro"/>
</dbReference>
<dbReference type="GO" id="GO:0006355">
    <property type="term" value="P:regulation of DNA-templated transcription"/>
    <property type="evidence" value="ECO:0007669"/>
    <property type="project" value="InterPro"/>
</dbReference>
<dbReference type="Proteomes" id="UP000233248">
    <property type="component" value="Unassembled WGS sequence"/>
</dbReference>
<dbReference type="Pfam" id="PF00072">
    <property type="entry name" value="Response_reg"/>
    <property type="match status" value="1"/>
</dbReference>
<sequence length="240" mass="27972">MKELIIQGEVLLHNNFKNLTILYVEDDLEIQSNIKKILDLLFAEVYIANNGKEALDIFKTNYIHIVLTDYEMPYLNGYELTQQIRQLSEHIPIVILSNHTEKEKLLKCIPLKLTNYLEKPLEYEKLMDSLNKCKEQLENKDLLNIQITKELAYNMGTKKLSKEFEIIELTALEIDIFEALLNKKNQVIDKNKLISLANSKTTGFTEGSLKNIIYRLRKKVGKEIITNYKNMGYCLKVIKV</sequence>